<evidence type="ECO:0000313" key="1">
    <source>
        <dbReference type="EMBL" id="MDO1558816.1"/>
    </source>
</evidence>
<gene>
    <name evidence="1" type="ORF">Q0812_05180</name>
</gene>
<dbReference type="RefSeq" id="WP_302109252.1">
    <property type="nucleotide sequence ID" value="NZ_JAUKTR010000002.1"/>
</dbReference>
<proteinExistence type="predicted"/>
<accession>A0ABT8SJZ9</accession>
<dbReference type="Proteomes" id="UP001169063">
    <property type="component" value="Unassembled WGS sequence"/>
</dbReference>
<dbReference type="Pfam" id="PF09523">
    <property type="entry name" value="DUF2390"/>
    <property type="match status" value="1"/>
</dbReference>
<dbReference type="InterPro" id="IPR012659">
    <property type="entry name" value="CHP02444"/>
</dbReference>
<comment type="caution">
    <text evidence="1">The sequence shown here is derived from an EMBL/GenBank/DDBJ whole genome shotgun (WGS) entry which is preliminary data.</text>
</comment>
<organism evidence="1 2">
    <name type="scientific">Peiella sedimenti</name>
    <dbReference type="NCBI Taxonomy" id="3061083"/>
    <lineage>
        <taxon>Bacteria</taxon>
        <taxon>Pseudomonadati</taxon>
        <taxon>Pseudomonadota</taxon>
        <taxon>Alphaproteobacteria</taxon>
        <taxon>Caulobacterales</taxon>
        <taxon>Caulobacteraceae</taxon>
        <taxon>Peiella</taxon>
    </lineage>
</organism>
<sequence length="156" mass="16792">MTDQGLWDWALAAYAREGVSEACLSLQDEYGQNVCLLLFAAWCARTGRRLDDETLEAAADAARAWDQAAVQPLRAVRRRLKSPIPDMEDVTRLAARQAVKAAELAAERGLLSDLEALGPTPTGAPSSDPTPALAQAARAWSRVVPRPALETLAGRL</sequence>
<reference evidence="1" key="1">
    <citation type="submission" date="2023-07" db="EMBL/GenBank/DDBJ databases">
        <title>Brevundimonas soil sp. nov., isolated from the soil of chemical plant.</title>
        <authorList>
            <person name="Wu N."/>
        </authorList>
    </citation>
    <scope>NUCLEOTIDE SEQUENCE</scope>
    <source>
        <strain evidence="1">XZ-24</strain>
    </source>
</reference>
<dbReference type="NCBIfam" id="TIGR02444">
    <property type="entry name" value="TIGR02444 family protein"/>
    <property type="match status" value="1"/>
</dbReference>
<dbReference type="EMBL" id="JAUKTR010000002">
    <property type="protein sequence ID" value="MDO1558816.1"/>
    <property type="molecule type" value="Genomic_DNA"/>
</dbReference>
<evidence type="ECO:0000313" key="2">
    <source>
        <dbReference type="Proteomes" id="UP001169063"/>
    </source>
</evidence>
<keyword evidence="2" id="KW-1185">Reference proteome</keyword>
<name>A0ABT8SJZ9_9CAUL</name>
<protein>
    <submittedName>
        <fullName evidence="1">TIGR02444 family protein</fullName>
    </submittedName>
</protein>